<evidence type="ECO:0000313" key="2">
    <source>
        <dbReference type="EMBL" id="KFI80296.1"/>
    </source>
</evidence>
<dbReference type="Pfam" id="PF10547">
    <property type="entry name" value="P22_AR_N"/>
    <property type="match status" value="1"/>
</dbReference>
<dbReference type="EMBL" id="JGZE01000001">
    <property type="protein sequence ID" value="KFI80296.1"/>
    <property type="molecule type" value="Genomic_DNA"/>
</dbReference>
<organism evidence="2 3">
    <name type="scientific">Bifidobacterium mongoliense DSM 21395</name>
    <dbReference type="NCBI Taxonomy" id="1437603"/>
    <lineage>
        <taxon>Bacteria</taxon>
        <taxon>Bacillati</taxon>
        <taxon>Actinomycetota</taxon>
        <taxon>Actinomycetes</taxon>
        <taxon>Bifidobacteriales</taxon>
        <taxon>Bifidobacteriaceae</taxon>
        <taxon>Bifidobacterium</taxon>
    </lineage>
</organism>
<dbReference type="Proteomes" id="UP000029082">
    <property type="component" value="Unassembled WGS sequence"/>
</dbReference>
<dbReference type="PRINTS" id="PR01994">
    <property type="entry name" value="ANTIREPRESSR"/>
</dbReference>
<dbReference type="GeneID" id="93095024"/>
<proteinExistence type="predicted"/>
<dbReference type="eggNOG" id="COG3645">
    <property type="taxonomic scope" value="Bacteria"/>
</dbReference>
<dbReference type="OrthoDB" id="4193033at2"/>
<dbReference type="InterPro" id="IPR018875">
    <property type="entry name" value="Antirepressor_Ant_N"/>
</dbReference>
<comment type="caution">
    <text evidence="2">The sequence shown here is derived from an EMBL/GenBank/DDBJ whole genome shotgun (WGS) entry which is preliminary data.</text>
</comment>
<accession>A0A087CAJ6</accession>
<gene>
    <name evidence="2" type="ORF">BMON_0168</name>
</gene>
<protein>
    <submittedName>
        <fullName evidence="2">Putative prophage antirepressor</fullName>
    </submittedName>
</protein>
<evidence type="ECO:0000313" key="3">
    <source>
        <dbReference type="Proteomes" id="UP000029082"/>
    </source>
</evidence>
<reference evidence="2 3" key="1">
    <citation type="submission" date="2014-03" db="EMBL/GenBank/DDBJ databases">
        <title>Genomics of Bifidobacteria.</title>
        <authorList>
            <person name="Ventura M."/>
            <person name="Milani C."/>
            <person name="Lugli G.A."/>
        </authorList>
    </citation>
    <scope>NUCLEOTIDE SEQUENCE [LARGE SCALE GENOMIC DNA]</scope>
    <source>
        <strain evidence="2 3">DSM 21395</strain>
    </source>
</reference>
<sequence length="256" mass="28473">MTSNSIQQIPFNGQIIEAQKQGDSVFVALTPICNNLGLDAKSQRNRIDRQPWATGVMMTSVGADGKQHEMFMIDRRTFTMWLATIDTSRLKSEAAKDVVIAYQKEAADALDRYFNSGVVVNEHLLNAQHLRRMQNMELLKAAEGLIHPDFLEAKARIVLARETGEIPELDPTTRPLYVQDYLGGLGIHGKALGRMAGVFGKTLKRLYVARHGMAPDRADITTGSGQIRKVYAYTEASRDLFDQTWAVLNHTIGKAA</sequence>
<name>A0A087CAJ6_9BIFI</name>
<keyword evidence="3" id="KW-1185">Reference proteome</keyword>
<dbReference type="AlphaFoldDB" id="A0A087CAJ6"/>
<dbReference type="STRING" id="1437603.GCA_000771525_00506"/>
<dbReference type="RefSeq" id="WP_033513491.1">
    <property type="nucleotide sequence ID" value="NZ_JDUO01000015.1"/>
</dbReference>
<evidence type="ECO:0000259" key="1">
    <source>
        <dbReference type="Pfam" id="PF10547"/>
    </source>
</evidence>
<feature type="domain" description="Antirepressor protein ant N-terminal" evidence="1">
    <location>
        <begin position="8"/>
        <end position="118"/>
    </location>
</feature>